<dbReference type="CDD" id="cd00067">
    <property type="entry name" value="GAL4"/>
    <property type="match status" value="1"/>
</dbReference>
<dbReference type="GO" id="GO:0006351">
    <property type="term" value="P:DNA-templated transcription"/>
    <property type="evidence" value="ECO:0007669"/>
    <property type="project" value="InterPro"/>
</dbReference>
<dbReference type="Pfam" id="PF04082">
    <property type="entry name" value="Fungal_trans"/>
    <property type="match status" value="1"/>
</dbReference>
<accession>A0AA39QYC0</accession>
<dbReference type="Gene3D" id="4.10.240.10">
    <property type="entry name" value="Zn(2)-C6 fungal-type DNA-binding domain"/>
    <property type="match status" value="1"/>
</dbReference>
<dbReference type="GO" id="GO:0043565">
    <property type="term" value="F:sequence-specific DNA binding"/>
    <property type="evidence" value="ECO:0007669"/>
    <property type="project" value="TreeGrafter"/>
</dbReference>
<feature type="compositionally biased region" description="Polar residues" evidence="8">
    <location>
        <begin position="26"/>
        <end position="38"/>
    </location>
</feature>
<dbReference type="InterPro" id="IPR051711">
    <property type="entry name" value="Stress_Response_Reg"/>
</dbReference>
<dbReference type="InterPro" id="IPR007219">
    <property type="entry name" value="XnlR_reg_dom"/>
</dbReference>
<feature type="compositionally biased region" description="Polar residues" evidence="8">
    <location>
        <begin position="769"/>
        <end position="783"/>
    </location>
</feature>
<evidence type="ECO:0000256" key="6">
    <source>
        <dbReference type="ARBA" id="ARBA00023163"/>
    </source>
</evidence>
<keyword evidence="5" id="KW-0238">DNA-binding</keyword>
<evidence type="ECO:0000256" key="8">
    <source>
        <dbReference type="SAM" id="MobiDB-lite"/>
    </source>
</evidence>
<dbReference type="PANTHER" id="PTHR47540:SF1">
    <property type="entry name" value="ACTIVATOR OF STRESS GENES 1-RELATED"/>
    <property type="match status" value="1"/>
</dbReference>
<feature type="region of interest" description="Disordered" evidence="8">
    <location>
        <begin position="712"/>
        <end position="807"/>
    </location>
</feature>
<keyword evidence="4" id="KW-0805">Transcription regulation</keyword>
<dbReference type="Pfam" id="PF00172">
    <property type="entry name" value="Zn_clus"/>
    <property type="match status" value="1"/>
</dbReference>
<evidence type="ECO:0000259" key="10">
    <source>
        <dbReference type="PROSITE" id="PS50048"/>
    </source>
</evidence>
<dbReference type="PROSITE" id="PS50048">
    <property type="entry name" value="ZN2_CY6_FUNGAL_2"/>
    <property type="match status" value="1"/>
</dbReference>
<dbReference type="Proteomes" id="UP001166286">
    <property type="component" value="Unassembled WGS sequence"/>
</dbReference>
<keyword evidence="9" id="KW-0472">Membrane</keyword>
<dbReference type="AlphaFoldDB" id="A0AA39QYC0"/>
<feature type="region of interest" description="Disordered" evidence="8">
    <location>
        <begin position="1"/>
        <end position="61"/>
    </location>
</feature>
<keyword evidence="7" id="KW-0539">Nucleus</keyword>
<dbReference type="SMART" id="SM00906">
    <property type="entry name" value="Fungal_trans"/>
    <property type="match status" value="1"/>
</dbReference>
<gene>
    <name evidence="11" type="ORF">JMJ35_007460</name>
</gene>
<dbReference type="SUPFAM" id="SSF57701">
    <property type="entry name" value="Zn2/Cys6 DNA-binding domain"/>
    <property type="match status" value="1"/>
</dbReference>
<feature type="domain" description="Zn(2)-C6 fungal-type" evidence="10">
    <location>
        <begin position="67"/>
        <end position="96"/>
    </location>
</feature>
<dbReference type="GO" id="GO:0008270">
    <property type="term" value="F:zinc ion binding"/>
    <property type="evidence" value="ECO:0007669"/>
    <property type="project" value="InterPro"/>
</dbReference>
<comment type="caution">
    <text evidence="11">The sequence shown here is derived from an EMBL/GenBank/DDBJ whole genome shotgun (WGS) entry which is preliminary data.</text>
</comment>
<feature type="compositionally biased region" description="Polar residues" evidence="8">
    <location>
        <begin position="712"/>
        <end position="739"/>
    </location>
</feature>
<evidence type="ECO:0000256" key="5">
    <source>
        <dbReference type="ARBA" id="ARBA00023125"/>
    </source>
</evidence>
<evidence type="ECO:0000256" key="3">
    <source>
        <dbReference type="ARBA" id="ARBA00022833"/>
    </source>
</evidence>
<organism evidence="11 12">
    <name type="scientific">Cladonia borealis</name>
    <dbReference type="NCBI Taxonomy" id="184061"/>
    <lineage>
        <taxon>Eukaryota</taxon>
        <taxon>Fungi</taxon>
        <taxon>Dikarya</taxon>
        <taxon>Ascomycota</taxon>
        <taxon>Pezizomycotina</taxon>
        <taxon>Lecanoromycetes</taxon>
        <taxon>OSLEUM clade</taxon>
        <taxon>Lecanoromycetidae</taxon>
        <taxon>Lecanorales</taxon>
        <taxon>Lecanorineae</taxon>
        <taxon>Cladoniaceae</taxon>
        <taxon>Cladonia</taxon>
    </lineage>
</organism>
<feature type="compositionally biased region" description="Acidic residues" evidence="8">
    <location>
        <begin position="12"/>
        <end position="21"/>
    </location>
</feature>
<dbReference type="PANTHER" id="PTHR47540">
    <property type="entry name" value="THIAMINE REPRESSIBLE GENES REGULATORY PROTEIN THI5"/>
    <property type="match status" value="1"/>
</dbReference>
<keyword evidence="9" id="KW-1133">Transmembrane helix</keyword>
<dbReference type="GO" id="GO:0045944">
    <property type="term" value="P:positive regulation of transcription by RNA polymerase II"/>
    <property type="evidence" value="ECO:0007669"/>
    <property type="project" value="TreeGrafter"/>
</dbReference>
<comment type="subcellular location">
    <subcellularLocation>
        <location evidence="1">Nucleus</location>
    </subcellularLocation>
</comment>
<protein>
    <recommendedName>
        <fullName evidence="10">Zn(2)-C6 fungal-type domain-containing protein</fullName>
    </recommendedName>
</protein>
<evidence type="ECO:0000313" key="11">
    <source>
        <dbReference type="EMBL" id="KAK0510066.1"/>
    </source>
</evidence>
<dbReference type="SMART" id="SM00066">
    <property type="entry name" value="GAL4"/>
    <property type="match status" value="1"/>
</dbReference>
<feature type="transmembrane region" description="Helical" evidence="9">
    <location>
        <begin position="614"/>
        <end position="633"/>
    </location>
</feature>
<keyword evidence="2" id="KW-0479">Metal-binding</keyword>
<dbReference type="GO" id="GO:0005634">
    <property type="term" value="C:nucleus"/>
    <property type="evidence" value="ECO:0007669"/>
    <property type="project" value="UniProtKB-SubCell"/>
</dbReference>
<sequence length="946" mass="106557">MTSNQSPSGSSEEGEYEDDAAIPEAQWQSTQRNSTEISNPMPDSAPSSTQSARPTVPMQKRRRVTRACDECRRKKIKCDGKQPCTHCTVYSYECTYDQPSNRRRNPAPQYVEALENRLRRAEDLLKTVLPDVDLGDPNLDLGASQRMHSAVKNEPQPSVQQRQWVALEKNQQGHEGDKDSMLESMVANTGSLDLDDEGHWDFHGHSSGRVFLRRMREQFGALVGKENPGNMPFKNYKSLKPLDSPKAPGESPIDRNLPITHELPDKHCAQLLCKNALDDAGALLRLEHRPTFLLMFDRVYDTPVEEFGDEENRFVPLLYSVIALGTLFAKAEESQLQKNGYDSAIDQGYRWFSISRQLVDLTDCRDLTSLQTIIYMILFLQSSARLSTCYSYIGIALRSAIRMGLHRSVSNSFNPIERELRKRMFWIIRKLDIYVGALLGLPQMLSNDDIDQELPIEVDDEYITADGILPMPPGKLSIFVAFNAHTRLVEILVKTVRYVYPIKESNPLRSKGSQSYVVSHSKIREIEQDLQSWMEALPVPFRPGEETSPEFTRQVLHPQHKRFFSNFSLGYDTSYAKMVDKRSYACAAACVSVSRNIIHLTSEMKRRGLLMGSYWFYMYTTFFAIIALLFYVLENPHSPSVEDLLKDAFEGKDTLASLAGRSLAADRCSRTLNDLFEQVPEKLQDIRNTASNKRRQAAAQLPIAQTRTFQSAPDVTMRAVSNSNVNPMRRASTSPTNQESWRRAPPQQESSALRHQVVGVDSPYRRSSQDTYSASTSNSAEMQTTNSPNSSILSTSSQGPYGMQPFSGQAVPDLTAMMFPSADPFAYPNQPMTTLENRHFIKQEHPMDPNTYNLAPTTSSSYDTLHPQMFGAIPAYTMQGQQPNFGMQDMNLQMGMSNADSAANTMTMQNNDASGWPRGSGGTPGVNLDQLFGEDWGGWMNQGYRQ</sequence>
<evidence type="ECO:0000256" key="9">
    <source>
        <dbReference type="SAM" id="Phobius"/>
    </source>
</evidence>
<proteinExistence type="predicted"/>
<dbReference type="PROSITE" id="PS00463">
    <property type="entry name" value="ZN2_CY6_FUNGAL_1"/>
    <property type="match status" value="1"/>
</dbReference>
<dbReference type="CDD" id="cd12148">
    <property type="entry name" value="fungal_TF_MHR"/>
    <property type="match status" value="1"/>
</dbReference>
<name>A0AA39QYC0_9LECA</name>
<evidence type="ECO:0000313" key="12">
    <source>
        <dbReference type="Proteomes" id="UP001166286"/>
    </source>
</evidence>
<dbReference type="InterPro" id="IPR001138">
    <property type="entry name" value="Zn2Cys6_DnaBD"/>
</dbReference>
<evidence type="ECO:0000256" key="1">
    <source>
        <dbReference type="ARBA" id="ARBA00004123"/>
    </source>
</evidence>
<keyword evidence="9" id="KW-0812">Transmembrane</keyword>
<feature type="compositionally biased region" description="Low complexity" evidence="8">
    <location>
        <begin position="1"/>
        <end position="11"/>
    </location>
</feature>
<keyword evidence="6" id="KW-0804">Transcription</keyword>
<evidence type="ECO:0000256" key="2">
    <source>
        <dbReference type="ARBA" id="ARBA00022723"/>
    </source>
</evidence>
<feature type="compositionally biased region" description="Low complexity" evidence="8">
    <location>
        <begin position="784"/>
        <end position="797"/>
    </location>
</feature>
<dbReference type="GO" id="GO:0000981">
    <property type="term" value="F:DNA-binding transcription factor activity, RNA polymerase II-specific"/>
    <property type="evidence" value="ECO:0007669"/>
    <property type="project" value="InterPro"/>
</dbReference>
<reference evidence="11" key="1">
    <citation type="submission" date="2023-03" db="EMBL/GenBank/DDBJ databases">
        <title>Complete genome of Cladonia borealis.</title>
        <authorList>
            <person name="Park H."/>
        </authorList>
    </citation>
    <scope>NUCLEOTIDE SEQUENCE</scope>
    <source>
        <strain evidence="11">ANT050790</strain>
    </source>
</reference>
<dbReference type="InterPro" id="IPR036864">
    <property type="entry name" value="Zn2-C6_fun-type_DNA-bd_sf"/>
</dbReference>
<keyword evidence="3" id="KW-0862">Zinc</keyword>
<dbReference type="EMBL" id="JAFEKC020000017">
    <property type="protein sequence ID" value="KAK0510066.1"/>
    <property type="molecule type" value="Genomic_DNA"/>
</dbReference>
<evidence type="ECO:0000256" key="7">
    <source>
        <dbReference type="ARBA" id="ARBA00023242"/>
    </source>
</evidence>
<evidence type="ECO:0000256" key="4">
    <source>
        <dbReference type="ARBA" id="ARBA00023015"/>
    </source>
</evidence>
<keyword evidence="12" id="KW-1185">Reference proteome</keyword>